<dbReference type="Proteomes" id="UP000184074">
    <property type="component" value="Unassembled WGS sequence"/>
</dbReference>
<organism evidence="1 2">
    <name type="scientific">Cognatiyoonia sediminum</name>
    <dbReference type="NCBI Taxonomy" id="1508389"/>
    <lineage>
        <taxon>Bacteria</taxon>
        <taxon>Pseudomonadati</taxon>
        <taxon>Pseudomonadota</taxon>
        <taxon>Alphaproteobacteria</taxon>
        <taxon>Rhodobacterales</taxon>
        <taxon>Paracoccaceae</taxon>
        <taxon>Cognatiyoonia</taxon>
    </lineage>
</organism>
<keyword evidence="2" id="KW-1185">Reference proteome</keyword>
<dbReference type="STRING" id="1508389.SAMN05444003_0709"/>
<reference evidence="1 2" key="1">
    <citation type="submission" date="2016-11" db="EMBL/GenBank/DDBJ databases">
        <authorList>
            <person name="Jaros S."/>
            <person name="Januszkiewicz K."/>
            <person name="Wedrychowicz H."/>
        </authorList>
    </citation>
    <scope>NUCLEOTIDE SEQUENCE [LARGE SCALE GENOMIC DNA]</scope>
    <source>
        <strain evidence="1 2">DSM 28715</strain>
    </source>
</reference>
<sequence length="250" mass="26130">MTYTDEDLIAFLDGTASEELAASIETELAEDSDLEDRLMRLDPLSAPVSDAFSRLKGPAESAVDLPAIDPEARAGSLARFLPLVAAAVLGAVVATALMPPSPDAADWRVQVANYQALYGESTVSATQFSSEELAEQTTVAGQEIGLAGLETVPELANGLTHVRTQVLQVDGVPLAQIVFRTDNGIPVALCGLPRDSGTAVSEIGVGSMSKMRSASFDTGSHSWLLIGGKDSDLIVENAKLFQSALEGLDA</sequence>
<name>A0A1M5M9H5_9RHOB</name>
<accession>A0A1M5M9H5</accession>
<dbReference type="EMBL" id="FQXB01000001">
    <property type="protein sequence ID" value="SHG73875.1"/>
    <property type="molecule type" value="Genomic_DNA"/>
</dbReference>
<dbReference type="OrthoDB" id="7006010at2"/>
<evidence type="ECO:0000313" key="1">
    <source>
        <dbReference type="EMBL" id="SHG73875.1"/>
    </source>
</evidence>
<evidence type="ECO:0000313" key="2">
    <source>
        <dbReference type="Proteomes" id="UP000184074"/>
    </source>
</evidence>
<gene>
    <name evidence="1" type="ORF">SAMN05444003_0709</name>
</gene>
<dbReference type="AlphaFoldDB" id="A0A1M5M9H5"/>
<protein>
    <recommendedName>
        <fullName evidence="3">Transmembrane transcriptional regulator (Anti-sigma factor RsiW)</fullName>
    </recommendedName>
</protein>
<proteinExistence type="predicted"/>
<evidence type="ECO:0008006" key="3">
    <source>
        <dbReference type="Google" id="ProtNLM"/>
    </source>
</evidence>
<dbReference type="RefSeq" id="WP_072899339.1">
    <property type="nucleotide sequence ID" value="NZ_FQXB01000001.1"/>
</dbReference>